<organism evidence="1 2">
    <name type="scientific">Micromonospora purpureochromogenes</name>
    <dbReference type="NCBI Taxonomy" id="47872"/>
    <lineage>
        <taxon>Bacteria</taxon>
        <taxon>Bacillati</taxon>
        <taxon>Actinomycetota</taxon>
        <taxon>Actinomycetes</taxon>
        <taxon>Micromonosporales</taxon>
        <taxon>Micromonosporaceae</taxon>
        <taxon>Micromonospora</taxon>
    </lineage>
</organism>
<name>A0ABX2RM40_9ACTN</name>
<gene>
    <name evidence="1" type="ORF">HDA35_003147</name>
</gene>
<sequence>MRCHQPTKDYVTRRIAEGKTKTEIMRCLKRYIARDAYRMLIEMGRQQ</sequence>
<reference evidence="1 2" key="1">
    <citation type="submission" date="2020-07" db="EMBL/GenBank/DDBJ databases">
        <title>Sequencing the genomes of 1000 actinobacteria strains.</title>
        <authorList>
            <person name="Klenk H.-P."/>
        </authorList>
    </citation>
    <scope>NUCLEOTIDE SEQUENCE [LARGE SCALE GENOMIC DNA]</scope>
    <source>
        <strain evidence="1 2">DSM 43814</strain>
    </source>
</reference>
<accession>A0ABX2RM40</accession>
<proteinExistence type="predicted"/>
<evidence type="ECO:0000313" key="1">
    <source>
        <dbReference type="EMBL" id="NYF57316.1"/>
    </source>
</evidence>
<evidence type="ECO:0008006" key="3">
    <source>
        <dbReference type="Google" id="ProtNLM"/>
    </source>
</evidence>
<dbReference type="RefSeq" id="WP_257029060.1">
    <property type="nucleotide sequence ID" value="NZ_JACCCQ010000001.1"/>
</dbReference>
<keyword evidence="2" id="KW-1185">Reference proteome</keyword>
<evidence type="ECO:0000313" key="2">
    <source>
        <dbReference type="Proteomes" id="UP000631553"/>
    </source>
</evidence>
<dbReference type="Proteomes" id="UP000631553">
    <property type="component" value="Unassembled WGS sequence"/>
</dbReference>
<dbReference type="EMBL" id="JACCCQ010000001">
    <property type="protein sequence ID" value="NYF57316.1"/>
    <property type="molecule type" value="Genomic_DNA"/>
</dbReference>
<protein>
    <recommendedName>
        <fullName evidence="3">Transposase IS116/IS110/IS902 family protein</fullName>
    </recommendedName>
</protein>
<comment type="caution">
    <text evidence="1">The sequence shown here is derived from an EMBL/GenBank/DDBJ whole genome shotgun (WGS) entry which is preliminary data.</text>
</comment>